<sequence length="133" mass="14334">MTSFFGNFYETIDRVVDKAALASAQNDVGSMTVDPDKVDEIAAFFREKSQMLFDRSMDVQELANVKTPGRDPVSLGSTKVFGAVGSGDGNGYVENYLKLAKVLEEAADALEGNTRQWRVNDQDSADSLGGGKA</sequence>
<dbReference type="EMBL" id="BAAARA010000007">
    <property type="protein sequence ID" value="GAA2345305.1"/>
    <property type="molecule type" value="Genomic_DNA"/>
</dbReference>
<evidence type="ECO:0000313" key="3">
    <source>
        <dbReference type="Proteomes" id="UP001501218"/>
    </source>
</evidence>
<protein>
    <submittedName>
        <fullName evidence="2">Uncharacterized protein</fullName>
    </submittedName>
</protein>
<dbReference type="Proteomes" id="UP001501218">
    <property type="component" value="Unassembled WGS sequence"/>
</dbReference>
<proteinExistence type="predicted"/>
<comment type="caution">
    <text evidence="2">The sequence shown here is derived from an EMBL/GenBank/DDBJ whole genome shotgun (WGS) entry which is preliminary data.</text>
</comment>
<evidence type="ECO:0000256" key="1">
    <source>
        <dbReference type="SAM" id="MobiDB-lite"/>
    </source>
</evidence>
<accession>A0ABN3G6R1</accession>
<reference evidence="2 3" key="1">
    <citation type="journal article" date="2019" name="Int. J. Syst. Evol. Microbiol.">
        <title>The Global Catalogue of Microorganisms (GCM) 10K type strain sequencing project: providing services to taxonomists for standard genome sequencing and annotation.</title>
        <authorList>
            <consortium name="The Broad Institute Genomics Platform"/>
            <consortium name="The Broad Institute Genome Sequencing Center for Infectious Disease"/>
            <person name="Wu L."/>
            <person name="Ma J."/>
        </authorList>
    </citation>
    <scope>NUCLEOTIDE SEQUENCE [LARGE SCALE GENOMIC DNA]</scope>
    <source>
        <strain evidence="2 3">JCM 16221</strain>
    </source>
</reference>
<organism evidence="2 3">
    <name type="scientific">Saccharopolyspora halophila</name>
    <dbReference type="NCBI Taxonomy" id="405551"/>
    <lineage>
        <taxon>Bacteria</taxon>
        <taxon>Bacillati</taxon>
        <taxon>Actinomycetota</taxon>
        <taxon>Actinomycetes</taxon>
        <taxon>Pseudonocardiales</taxon>
        <taxon>Pseudonocardiaceae</taxon>
        <taxon>Saccharopolyspora</taxon>
    </lineage>
</organism>
<gene>
    <name evidence="2" type="ORF">GCM10009854_22620</name>
</gene>
<evidence type="ECO:0000313" key="2">
    <source>
        <dbReference type="EMBL" id="GAA2345305.1"/>
    </source>
</evidence>
<name>A0ABN3G6R1_9PSEU</name>
<feature type="region of interest" description="Disordered" evidence="1">
    <location>
        <begin position="114"/>
        <end position="133"/>
    </location>
</feature>
<dbReference type="RefSeq" id="WP_344129856.1">
    <property type="nucleotide sequence ID" value="NZ_BAAARA010000007.1"/>
</dbReference>
<keyword evidence="3" id="KW-1185">Reference proteome</keyword>